<dbReference type="InterPro" id="IPR011990">
    <property type="entry name" value="TPR-like_helical_dom_sf"/>
</dbReference>
<dbReference type="AlphaFoldDB" id="A0A7J7D4D2"/>
<feature type="repeat" description="PPR" evidence="2">
    <location>
        <begin position="89"/>
        <end position="123"/>
    </location>
</feature>
<evidence type="ECO:0000313" key="3">
    <source>
        <dbReference type="EMBL" id="KAF5741205.1"/>
    </source>
</evidence>
<dbReference type="PANTHER" id="PTHR47926">
    <property type="entry name" value="PENTATRICOPEPTIDE REPEAT-CONTAINING PROTEIN"/>
    <property type="match status" value="1"/>
</dbReference>
<dbReference type="GO" id="GO:0003723">
    <property type="term" value="F:RNA binding"/>
    <property type="evidence" value="ECO:0007669"/>
    <property type="project" value="InterPro"/>
</dbReference>
<reference evidence="3 4" key="1">
    <citation type="journal article" date="2020" name="Nat. Commun.">
        <title>Genome of Tripterygium wilfordii and identification of cytochrome P450 involved in triptolide biosynthesis.</title>
        <authorList>
            <person name="Tu L."/>
            <person name="Su P."/>
            <person name="Zhang Z."/>
            <person name="Gao L."/>
            <person name="Wang J."/>
            <person name="Hu T."/>
            <person name="Zhou J."/>
            <person name="Zhang Y."/>
            <person name="Zhao Y."/>
            <person name="Liu Y."/>
            <person name="Song Y."/>
            <person name="Tong Y."/>
            <person name="Lu Y."/>
            <person name="Yang J."/>
            <person name="Xu C."/>
            <person name="Jia M."/>
            <person name="Peters R.J."/>
            <person name="Huang L."/>
            <person name="Gao W."/>
        </authorList>
    </citation>
    <scope>NUCLEOTIDE SEQUENCE [LARGE SCALE GENOMIC DNA]</scope>
    <source>
        <strain evidence="4">cv. XIE 37</strain>
        <tissue evidence="3">Leaf</tissue>
    </source>
</reference>
<proteinExistence type="predicted"/>
<keyword evidence="1" id="KW-0677">Repeat</keyword>
<dbReference type="InParanoid" id="A0A7J7D4D2"/>
<dbReference type="Proteomes" id="UP000593562">
    <property type="component" value="Unassembled WGS sequence"/>
</dbReference>
<dbReference type="EMBL" id="JAAARO010000010">
    <property type="protein sequence ID" value="KAF5741205.1"/>
    <property type="molecule type" value="Genomic_DNA"/>
</dbReference>
<organism evidence="3 4">
    <name type="scientific">Tripterygium wilfordii</name>
    <name type="common">Thunder God vine</name>
    <dbReference type="NCBI Taxonomy" id="458696"/>
    <lineage>
        <taxon>Eukaryota</taxon>
        <taxon>Viridiplantae</taxon>
        <taxon>Streptophyta</taxon>
        <taxon>Embryophyta</taxon>
        <taxon>Tracheophyta</taxon>
        <taxon>Spermatophyta</taxon>
        <taxon>Magnoliopsida</taxon>
        <taxon>eudicotyledons</taxon>
        <taxon>Gunneridae</taxon>
        <taxon>Pentapetalae</taxon>
        <taxon>rosids</taxon>
        <taxon>fabids</taxon>
        <taxon>Celastrales</taxon>
        <taxon>Celastraceae</taxon>
        <taxon>Tripterygium</taxon>
    </lineage>
</organism>
<dbReference type="InterPro" id="IPR046960">
    <property type="entry name" value="PPR_At4g14850-like_plant"/>
</dbReference>
<evidence type="ECO:0000313" key="4">
    <source>
        <dbReference type="Proteomes" id="UP000593562"/>
    </source>
</evidence>
<accession>A0A7J7D4D2</accession>
<sequence length="143" mass="16075">MRKESRRGAGRRTVGRVCSTRKREVKKMGVFKVEDEEKALDLFVNMLKCQAQLAEVMYSSILRACASLAALESCIQIHLLTVKSNYNNSVVVGNSLIDVYAKCGSIKDAQLVSDMMSERGVFMERYDLWVFNVWCGCGGSEIF</sequence>
<evidence type="ECO:0000256" key="1">
    <source>
        <dbReference type="ARBA" id="ARBA00022737"/>
    </source>
</evidence>
<dbReference type="GO" id="GO:0009451">
    <property type="term" value="P:RNA modification"/>
    <property type="evidence" value="ECO:0007669"/>
    <property type="project" value="InterPro"/>
</dbReference>
<dbReference type="InterPro" id="IPR002885">
    <property type="entry name" value="PPR_rpt"/>
</dbReference>
<dbReference type="Pfam" id="PF01535">
    <property type="entry name" value="PPR"/>
    <property type="match status" value="1"/>
</dbReference>
<keyword evidence="4" id="KW-1185">Reference proteome</keyword>
<gene>
    <name evidence="3" type="ORF">HS088_TW10G00200</name>
</gene>
<evidence type="ECO:0000256" key="2">
    <source>
        <dbReference type="PROSITE-ProRule" id="PRU00708"/>
    </source>
</evidence>
<dbReference type="PROSITE" id="PS51375">
    <property type="entry name" value="PPR"/>
    <property type="match status" value="1"/>
</dbReference>
<name>A0A7J7D4D2_TRIWF</name>
<comment type="caution">
    <text evidence="3">The sequence shown here is derived from an EMBL/GenBank/DDBJ whole genome shotgun (WGS) entry which is preliminary data.</text>
</comment>
<dbReference type="Gene3D" id="1.25.40.10">
    <property type="entry name" value="Tetratricopeptide repeat domain"/>
    <property type="match status" value="1"/>
</dbReference>
<protein>
    <submittedName>
        <fullName evidence="3">Putative pentatricopeptide repeat-containing protein</fullName>
    </submittedName>
</protein>